<accession>A0A6B9ZLI1</accession>
<gene>
    <name evidence="1" type="ORF">GWR21_20915</name>
</gene>
<dbReference type="KEGG" id="chih:GWR21_20915"/>
<evidence type="ECO:0000313" key="2">
    <source>
        <dbReference type="Proteomes" id="UP000476411"/>
    </source>
</evidence>
<keyword evidence="2" id="KW-1185">Reference proteome</keyword>
<dbReference type="AlphaFoldDB" id="A0A6B9ZLI1"/>
<dbReference type="RefSeq" id="WP_162333630.1">
    <property type="nucleotide sequence ID" value="NZ_CP048113.1"/>
</dbReference>
<reference evidence="1 2" key="1">
    <citation type="submission" date="2020-01" db="EMBL/GenBank/DDBJ databases">
        <title>Complete genome sequence of Chitinophaga sp. H33E-04 isolated from quinoa roots.</title>
        <authorList>
            <person name="Weon H.-Y."/>
            <person name="Lee S.A."/>
        </authorList>
    </citation>
    <scope>NUCLEOTIDE SEQUENCE [LARGE SCALE GENOMIC DNA]</scope>
    <source>
        <strain evidence="1 2">H33E-04</strain>
    </source>
</reference>
<protein>
    <submittedName>
        <fullName evidence="1">Uncharacterized protein</fullName>
    </submittedName>
</protein>
<proteinExistence type="predicted"/>
<sequence>MSYHLLPGAWGAWIGTSTVYDKPECLSVIIAISVTEWTSPLSLELPLATVDNGISEYFKAILQKVNQLLISRHEELISRHKALSW</sequence>
<organism evidence="1 2">
    <name type="scientific">Chitinophaga agri</name>
    <dbReference type="NCBI Taxonomy" id="2703787"/>
    <lineage>
        <taxon>Bacteria</taxon>
        <taxon>Pseudomonadati</taxon>
        <taxon>Bacteroidota</taxon>
        <taxon>Chitinophagia</taxon>
        <taxon>Chitinophagales</taxon>
        <taxon>Chitinophagaceae</taxon>
        <taxon>Chitinophaga</taxon>
    </lineage>
</organism>
<dbReference type="Proteomes" id="UP000476411">
    <property type="component" value="Chromosome"/>
</dbReference>
<evidence type="ECO:0000313" key="1">
    <source>
        <dbReference type="EMBL" id="QHS61975.1"/>
    </source>
</evidence>
<dbReference type="EMBL" id="CP048113">
    <property type="protein sequence ID" value="QHS61975.1"/>
    <property type="molecule type" value="Genomic_DNA"/>
</dbReference>
<name>A0A6B9ZLI1_9BACT</name>